<evidence type="ECO:0000259" key="3">
    <source>
        <dbReference type="PROSITE" id="PS51019"/>
    </source>
</evidence>
<sequence>MSLFKAIFLVLFLIQTSYCWSDGAGLEACTDMTPLHGPNTPMISPPPFSVTTTVTSVSQGQTLSVTIARTNTANYLRGFLIQARTPANAAVGQFFLTTGMRIVNCAGFPVGSVATHSSPDQRASIVIVWTAPTNYLGPVVFQVTAVHDFTTFWTGVTSPTVTRGNRRDYDNWEAMGNPGWSYEDVLPYFKKLENSRVKHAHPDYVGKGGPLTVSEVDYKSDVAKSFIAAGLELGWPYVDYNGPGQIGISYLQTSTKDGRRASSNVAYLYPIKNRKNLFVRKLSQVTKILIDPKTKTATGVQYMCAGKFHTVRARREVILSAGAINSPQLLMLSGVGPADHLKEMNIKPIMNLPVGFNLMDHAAPGALTFTTNASTFSLYKISPFDFIQFTAGNRKSVLESIGGCESLAFLELDDPSLTLNPDGYPDIELIQTNGAMHSARVFPQVFGLKPSIYDAMFKELEVEQRNAFMVYPMVLRPKSRGRIKLKSKHPLVYPLIYSGYLTHPYDVDISVKGIKKAIEMMETKAFKKIDAKLFQVPIPTCSHLTFGSDLYWECHTRHFTFTIYHYSGTCKMGAKSDPTAVVDPRLNVKGIKNLRVVDASIFPEIMAGHPNSPVYMIAEKAADMIKEDYLNSV</sequence>
<dbReference type="Pfam" id="PF00732">
    <property type="entry name" value="GMC_oxred_N"/>
    <property type="match status" value="1"/>
</dbReference>
<dbReference type="InterPro" id="IPR000172">
    <property type="entry name" value="GMC_OxRdtase_N"/>
</dbReference>
<evidence type="ECO:0000256" key="2">
    <source>
        <dbReference type="SAM" id="SignalP"/>
    </source>
</evidence>
<proteinExistence type="inferred from homology"/>
<dbReference type="PANTHER" id="PTHR11552">
    <property type="entry name" value="GLUCOSE-METHANOL-CHOLINE GMC OXIDOREDUCTASE"/>
    <property type="match status" value="1"/>
</dbReference>
<feature type="domain" description="Reelin" evidence="3">
    <location>
        <begin position="14"/>
        <end position="178"/>
    </location>
</feature>
<evidence type="ECO:0000313" key="5">
    <source>
        <dbReference type="Proteomes" id="UP001151699"/>
    </source>
</evidence>
<keyword evidence="5" id="KW-1185">Reference proteome</keyword>
<dbReference type="Gene3D" id="3.50.50.60">
    <property type="entry name" value="FAD/NAD(P)-binding domain"/>
    <property type="match status" value="1"/>
</dbReference>
<evidence type="ECO:0000313" key="4">
    <source>
        <dbReference type="EMBL" id="KAJ6636433.1"/>
    </source>
</evidence>
<dbReference type="CDD" id="cd08544">
    <property type="entry name" value="Reeler"/>
    <property type="match status" value="1"/>
</dbReference>
<dbReference type="InterPro" id="IPR002861">
    <property type="entry name" value="Reeler_dom"/>
</dbReference>
<dbReference type="EMBL" id="WJQU01000004">
    <property type="protein sequence ID" value="KAJ6636433.1"/>
    <property type="molecule type" value="Genomic_DNA"/>
</dbReference>
<dbReference type="Pfam" id="PF05199">
    <property type="entry name" value="GMC_oxred_C"/>
    <property type="match status" value="1"/>
</dbReference>
<keyword evidence="2" id="KW-0732">Signal</keyword>
<dbReference type="InterPro" id="IPR042307">
    <property type="entry name" value="Reeler_sf"/>
</dbReference>
<comment type="similarity">
    <text evidence="1">Belongs to the GMC oxidoreductase family.</text>
</comment>
<dbReference type="SUPFAM" id="SSF54373">
    <property type="entry name" value="FAD-linked reductases, C-terminal domain"/>
    <property type="match status" value="1"/>
</dbReference>
<feature type="chain" id="PRO_5040277180" evidence="2">
    <location>
        <begin position="20"/>
        <end position="633"/>
    </location>
</feature>
<dbReference type="PANTHER" id="PTHR11552:SF158">
    <property type="entry name" value="GH23626P-RELATED"/>
    <property type="match status" value="1"/>
</dbReference>
<dbReference type="InterPro" id="IPR036188">
    <property type="entry name" value="FAD/NAD-bd_sf"/>
</dbReference>
<dbReference type="Proteomes" id="UP001151699">
    <property type="component" value="Chromosome C"/>
</dbReference>
<dbReference type="PROSITE" id="PS51019">
    <property type="entry name" value="REELIN"/>
    <property type="match status" value="1"/>
</dbReference>
<reference evidence="4" key="1">
    <citation type="submission" date="2022-07" db="EMBL/GenBank/DDBJ databases">
        <authorList>
            <person name="Trinca V."/>
            <person name="Uliana J.V.C."/>
            <person name="Torres T.T."/>
            <person name="Ward R.J."/>
            <person name="Monesi N."/>
        </authorList>
    </citation>
    <scope>NUCLEOTIDE SEQUENCE</scope>
    <source>
        <strain evidence="4">HSMRA1968</strain>
        <tissue evidence="4">Whole embryos</tissue>
    </source>
</reference>
<dbReference type="Gene3D" id="2.60.40.4060">
    <property type="entry name" value="Reeler domain"/>
    <property type="match status" value="1"/>
</dbReference>
<dbReference type="GO" id="GO:0050660">
    <property type="term" value="F:flavin adenine dinucleotide binding"/>
    <property type="evidence" value="ECO:0007669"/>
    <property type="project" value="InterPro"/>
</dbReference>
<comment type="caution">
    <text evidence="4">The sequence shown here is derived from an EMBL/GenBank/DDBJ whole genome shotgun (WGS) entry which is preliminary data.</text>
</comment>
<dbReference type="GO" id="GO:0016614">
    <property type="term" value="F:oxidoreductase activity, acting on CH-OH group of donors"/>
    <property type="evidence" value="ECO:0007669"/>
    <property type="project" value="InterPro"/>
</dbReference>
<name>A0A9Q0RY20_9DIPT</name>
<protein>
    <submittedName>
        <fullName evidence="4">Glucose dehydrogenase [FAD, quinone]</fullName>
    </submittedName>
</protein>
<dbReference type="AlphaFoldDB" id="A0A9Q0RY20"/>
<dbReference type="Pfam" id="PF02014">
    <property type="entry name" value="Reeler"/>
    <property type="match status" value="1"/>
</dbReference>
<feature type="signal peptide" evidence="2">
    <location>
        <begin position="1"/>
        <end position="19"/>
    </location>
</feature>
<accession>A0A9Q0RY20</accession>
<dbReference type="SUPFAM" id="SSF51905">
    <property type="entry name" value="FAD/NAD(P)-binding domain"/>
    <property type="match status" value="1"/>
</dbReference>
<organism evidence="4 5">
    <name type="scientific">Pseudolycoriella hygida</name>
    <dbReference type="NCBI Taxonomy" id="35572"/>
    <lineage>
        <taxon>Eukaryota</taxon>
        <taxon>Metazoa</taxon>
        <taxon>Ecdysozoa</taxon>
        <taxon>Arthropoda</taxon>
        <taxon>Hexapoda</taxon>
        <taxon>Insecta</taxon>
        <taxon>Pterygota</taxon>
        <taxon>Neoptera</taxon>
        <taxon>Endopterygota</taxon>
        <taxon>Diptera</taxon>
        <taxon>Nematocera</taxon>
        <taxon>Sciaroidea</taxon>
        <taxon>Sciaridae</taxon>
        <taxon>Pseudolycoriella</taxon>
    </lineage>
</organism>
<dbReference type="InterPro" id="IPR007867">
    <property type="entry name" value="GMC_OxRtase_C"/>
</dbReference>
<dbReference type="InterPro" id="IPR012132">
    <property type="entry name" value="GMC_OxRdtase"/>
</dbReference>
<dbReference type="Gene3D" id="3.30.560.10">
    <property type="entry name" value="Glucose Oxidase, domain 3"/>
    <property type="match status" value="1"/>
</dbReference>
<dbReference type="OrthoDB" id="269227at2759"/>
<gene>
    <name evidence="4" type="primary">Gld_15</name>
    <name evidence="4" type="ORF">Bhyg_15023</name>
</gene>
<evidence type="ECO:0000256" key="1">
    <source>
        <dbReference type="ARBA" id="ARBA00010790"/>
    </source>
</evidence>
<dbReference type="PROSITE" id="PS00624">
    <property type="entry name" value="GMC_OXRED_2"/>
    <property type="match status" value="1"/>
</dbReference>